<evidence type="ECO:0000313" key="3">
    <source>
        <dbReference type="EMBL" id="KAF0449751.1"/>
    </source>
</evidence>
<name>A0A8H3XEE6_GIGMA</name>
<evidence type="ECO:0008006" key="5">
    <source>
        <dbReference type="Google" id="ProtNLM"/>
    </source>
</evidence>
<proteinExistence type="predicted"/>
<feature type="domain" description="MACPF-like" evidence="1">
    <location>
        <begin position="182"/>
        <end position="388"/>
    </location>
</feature>
<dbReference type="InterPro" id="IPR054586">
    <property type="entry name" value="MACPF_1_fungal"/>
</dbReference>
<accession>A0A8H3XEE6</accession>
<keyword evidence="4" id="KW-1185">Reference proteome</keyword>
<dbReference type="AlphaFoldDB" id="A0A8H3XEE6"/>
<comment type="caution">
    <text evidence="3">The sequence shown here is derived from an EMBL/GenBank/DDBJ whole genome shotgun (WGS) entry which is preliminary data.</text>
</comment>
<dbReference type="Proteomes" id="UP000439903">
    <property type="component" value="Unassembled WGS sequence"/>
</dbReference>
<dbReference type="OrthoDB" id="2387130at2759"/>
<evidence type="ECO:0000313" key="4">
    <source>
        <dbReference type="Proteomes" id="UP000439903"/>
    </source>
</evidence>
<dbReference type="EMBL" id="WTPW01001203">
    <property type="protein sequence ID" value="KAF0449751.1"/>
    <property type="molecule type" value="Genomic_DNA"/>
</dbReference>
<organism evidence="3 4">
    <name type="scientific">Gigaspora margarita</name>
    <dbReference type="NCBI Taxonomy" id="4874"/>
    <lineage>
        <taxon>Eukaryota</taxon>
        <taxon>Fungi</taxon>
        <taxon>Fungi incertae sedis</taxon>
        <taxon>Mucoromycota</taxon>
        <taxon>Glomeromycotina</taxon>
        <taxon>Glomeromycetes</taxon>
        <taxon>Diversisporales</taxon>
        <taxon>Gigasporaceae</taxon>
        <taxon>Gigaspora</taxon>
    </lineage>
</organism>
<feature type="domain" description="DUF7431" evidence="2">
    <location>
        <begin position="429"/>
        <end position="506"/>
    </location>
</feature>
<evidence type="ECO:0000259" key="1">
    <source>
        <dbReference type="Pfam" id="PF22693"/>
    </source>
</evidence>
<evidence type="ECO:0000259" key="2">
    <source>
        <dbReference type="Pfam" id="PF24209"/>
    </source>
</evidence>
<dbReference type="InterPro" id="IPR055854">
    <property type="entry name" value="DUF7431"/>
</dbReference>
<dbReference type="Pfam" id="PF24209">
    <property type="entry name" value="DUF7431"/>
    <property type="match status" value="1"/>
</dbReference>
<sequence>MDNTTNLLQDSTEISVSIKIVTDNTLNGFNLKDGSFVHKLFKEATLEKIRDTLMRRRDEGPSALHMGSNCFFLDKHHNQILPANESHTKLDEILQTLNKEKILYIRQTTDYDWTQLIIKCEHGFTFDEDNVFIKDASESAFKININKVQTKYKLNNHSEDEEECKHNFEAFCKRNLILGGNVLASSLWLSTSLGLSNETSKQMFCNFEKSNKCSRQRWKKAIIVLQESCISPAEEFIKAVENALAMSTDSKKLEKLREISKKYGQFYARRLVFGGAIIKEKIYTSKSNGSSKIRAANNKIGLSALGVAKVNVNLNITRRIEKKTKAFSSYSTTRTRVVGGITEEYDSQDDSIKSWLSSLKDHTTWDIIEYDEIGLIFDLLDDGLRKQIFDILGYPILKAHIDEIEFNASKLKPVIYPLSTYIEDLEGIKINECQIYASVISEYKDAFSLHVNYVDEETPEIIVHLIQNKAEKQHLIFKLCWIIVGLPVHFNFDPINYPIILKSKKYFKFEEKDHYVIENTGAPRFSESCILCTCVLEPEKITNNDSSSATDDSVTISNSNSATDNSATISGASSVIDKSAAISGSNSVINNYVPAKVIKDTSSIVIGTHIALYKHSACLFAYDIKNRKKVIDKNVLKRISLYACNVVDSNVPFETFNSSQTGVGISLETCSFGQKEVTWRKSRTHNKISYSKQKNTLFTKDQTSKNLIFVNQIFNNCFENGSENCQYHGSVNVKSNEVIYGSFNSKSLNNVEGKFSYLIVPQILI</sequence>
<reference evidence="3 4" key="1">
    <citation type="journal article" date="2019" name="Environ. Microbiol.">
        <title>At the nexus of three kingdoms: the genome of the mycorrhizal fungus Gigaspora margarita provides insights into plant, endobacterial and fungal interactions.</title>
        <authorList>
            <person name="Venice F."/>
            <person name="Ghignone S."/>
            <person name="Salvioli di Fossalunga A."/>
            <person name="Amselem J."/>
            <person name="Novero M."/>
            <person name="Xianan X."/>
            <person name="Sedzielewska Toro K."/>
            <person name="Morin E."/>
            <person name="Lipzen A."/>
            <person name="Grigoriev I.V."/>
            <person name="Henrissat B."/>
            <person name="Martin F.M."/>
            <person name="Bonfante P."/>
        </authorList>
    </citation>
    <scope>NUCLEOTIDE SEQUENCE [LARGE SCALE GENOMIC DNA]</scope>
    <source>
        <strain evidence="3 4">BEG34</strain>
    </source>
</reference>
<protein>
    <recommendedName>
        <fullName evidence="5">MACPF domain-containing protein</fullName>
    </recommendedName>
</protein>
<gene>
    <name evidence="3" type="ORF">F8M41_002395</name>
</gene>
<dbReference type="Pfam" id="PF22693">
    <property type="entry name" value="MACPF_1"/>
    <property type="match status" value="1"/>
</dbReference>